<feature type="domain" description="Protein kinase" evidence="23">
    <location>
        <begin position="1257"/>
        <end position="1520"/>
    </location>
</feature>
<evidence type="ECO:0000256" key="4">
    <source>
        <dbReference type="ARBA" id="ARBA00012513"/>
    </source>
</evidence>
<dbReference type="InterPro" id="IPR001245">
    <property type="entry name" value="Ser-Thr/Tyr_kinase_cat_dom"/>
</dbReference>
<feature type="region of interest" description="Disordered" evidence="22">
    <location>
        <begin position="214"/>
        <end position="233"/>
    </location>
</feature>
<feature type="compositionally biased region" description="Basic and acidic residues" evidence="22">
    <location>
        <begin position="223"/>
        <end position="233"/>
    </location>
</feature>
<feature type="region of interest" description="Disordered" evidence="22">
    <location>
        <begin position="1149"/>
        <end position="1170"/>
    </location>
</feature>
<evidence type="ECO:0000313" key="25">
    <source>
        <dbReference type="RefSeq" id="XP_020995320.2"/>
    </source>
</evidence>
<evidence type="ECO:0000256" key="17">
    <source>
        <dbReference type="ARBA" id="ARBA00023136"/>
    </source>
</evidence>
<feature type="domain" description="Protein kinase" evidence="23">
    <location>
        <begin position="338"/>
        <end position="611"/>
    </location>
</feature>
<dbReference type="KEGG" id="adu:107482356"/>
<comment type="similarity">
    <text evidence="2">In the N-terminal section; belongs to the leguminous lectin family.</text>
</comment>
<comment type="subcellular location">
    <subcellularLocation>
        <location evidence="1">Cell membrane</location>
        <topology evidence="1">Single-pass type I membrane protein</topology>
    </subcellularLocation>
</comment>
<evidence type="ECO:0000256" key="5">
    <source>
        <dbReference type="ARBA" id="ARBA00022475"/>
    </source>
</evidence>
<keyword evidence="12" id="KW-0677">Repeat</keyword>
<name>A0A6P5NEN3_ARADU</name>
<dbReference type="FunFam" id="1.10.510.10:FF:000240">
    <property type="entry name" value="Lectin-domain containing receptor kinase A4.3"/>
    <property type="match status" value="1"/>
</dbReference>
<keyword evidence="17" id="KW-0472">Membrane</keyword>
<evidence type="ECO:0000256" key="12">
    <source>
        <dbReference type="ARBA" id="ARBA00022737"/>
    </source>
</evidence>
<gene>
    <name evidence="25" type="primary">LOC107482356</name>
</gene>
<keyword evidence="6" id="KW-0723">Serine/threonine-protein kinase</keyword>
<evidence type="ECO:0000256" key="2">
    <source>
        <dbReference type="ARBA" id="ARBA00008536"/>
    </source>
</evidence>
<evidence type="ECO:0000256" key="1">
    <source>
        <dbReference type="ARBA" id="ARBA00004251"/>
    </source>
</evidence>
<comment type="similarity">
    <text evidence="3">In the C-terminal section; belongs to the protein kinase superfamily. Ser/Thr protein kinase family.</text>
</comment>
<dbReference type="FunFam" id="3.30.200.20:FF:000604">
    <property type="entry name" value="Proline-rich receptor-like protein kinase PERK8"/>
    <property type="match status" value="1"/>
</dbReference>
<evidence type="ECO:0000256" key="19">
    <source>
        <dbReference type="ARBA" id="ARBA00023180"/>
    </source>
</evidence>
<evidence type="ECO:0000256" key="18">
    <source>
        <dbReference type="ARBA" id="ARBA00023170"/>
    </source>
</evidence>
<evidence type="ECO:0000313" key="24">
    <source>
        <dbReference type="Proteomes" id="UP000515211"/>
    </source>
</evidence>
<keyword evidence="11" id="KW-0732">Signal</keyword>
<dbReference type="FunFam" id="1.10.510.10:FF:000358">
    <property type="entry name" value="Putative leucine-rich repeat receptor-like serine/threonine-protein kinase"/>
    <property type="match status" value="1"/>
</dbReference>
<dbReference type="InterPro" id="IPR000719">
    <property type="entry name" value="Prot_kinase_dom"/>
</dbReference>
<keyword evidence="24" id="KW-1185">Reference proteome</keyword>
<evidence type="ECO:0000256" key="9">
    <source>
        <dbReference type="ARBA" id="ARBA00022679"/>
    </source>
</evidence>
<evidence type="ECO:0000259" key="23">
    <source>
        <dbReference type="PROSITE" id="PS50011"/>
    </source>
</evidence>
<dbReference type="Gene3D" id="3.30.200.20">
    <property type="entry name" value="Phosphorylase Kinase, domain 1"/>
    <property type="match status" value="3"/>
</dbReference>
<keyword evidence="5" id="KW-1003">Cell membrane</keyword>
<reference evidence="24" key="1">
    <citation type="journal article" date="2016" name="Nat. Genet.">
        <title>The genome sequences of Arachis duranensis and Arachis ipaensis, the diploid ancestors of cultivated peanut.</title>
        <authorList>
            <person name="Bertioli D.J."/>
            <person name="Cannon S.B."/>
            <person name="Froenicke L."/>
            <person name="Huang G."/>
            <person name="Farmer A.D."/>
            <person name="Cannon E.K."/>
            <person name="Liu X."/>
            <person name="Gao D."/>
            <person name="Clevenger J."/>
            <person name="Dash S."/>
            <person name="Ren L."/>
            <person name="Moretzsohn M.C."/>
            <person name="Shirasawa K."/>
            <person name="Huang W."/>
            <person name="Vidigal B."/>
            <person name="Abernathy B."/>
            <person name="Chu Y."/>
            <person name="Niederhuth C.E."/>
            <person name="Umale P."/>
            <person name="Araujo A.C."/>
            <person name="Kozik A."/>
            <person name="Kim K.D."/>
            <person name="Burow M.D."/>
            <person name="Varshney R.K."/>
            <person name="Wang X."/>
            <person name="Zhang X."/>
            <person name="Barkley N."/>
            <person name="Guimaraes P.M."/>
            <person name="Isobe S."/>
            <person name="Guo B."/>
            <person name="Liao B."/>
            <person name="Stalker H.T."/>
            <person name="Schmitz R.J."/>
            <person name="Scheffler B.E."/>
            <person name="Leal-Bertioli S.C."/>
            <person name="Xun X."/>
            <person name="Jackson S.A."/>
            <person name="Michelmore R."/>
            <person name="Ozias-Akins P."/>
        </authorList>
    </citation>
    <scope>NUCLEOTIDE SEQUENCE [LARGE SCALE GENOMIC DNA]</scope>
    <source>
        <strain evidence="24">cv. V14167</strain>
    </source>
</reference>
<dbReference type="Pfam" id="PF07714">
    <property type="entry name" value="PK_Tyr_Ser-Thr"/>
    <property type="match status" value="3"/>
</dbReference>
<keyword evidence="19" id="KW-0325">Glycoprotein</keyword>
<evidence type="ECO:0000256" key="21">
    <source>
        <dbReference type="ARBA" id="ARBA00048679"/>
    </source>
</evidence>
<evidence type="ECO:0000256" key="22">
    <source>
        <dbReference type="SAM" id="MobiDB-lite"/>
    </source>
</evidence>
<comment type="catalytic activity">
    <reaction evidence="20">
        <text>L-threonyl-[protein] + ATP = O-phospho-L-threonyl-[protein] + ADP + H(+)</text>
        <dbReference type="Rhea" id="RHEA:46608"/>
        <dbReference type="Rhea" id="RHEA-COMP:11060"/>
        <dbReference type="Rhea" id="RHEA-COMP:11605"/>
        <dbReference type="ChEBI" id="CHEBI:15378"/>
        <dbReference type="ChEBI" id="CHEBI:30013"/>
        <dbReference type="ChEBI" id="CHEBI:30616"/>
        <dbReference type="ChEBI" id="CHEBI:61977"/>
        <dbReference type="ChEBI" id="CHEBI:456216"/>
        <dbReference type="EC" id="2.7.11.1"/>
    </reaction>
</comment>
<dbReference type="GO" id="GO:0005886">
    <property type="term" value="C:plasma membrane"/>
    <property type="evidence" value="ECO:0007669"/>
    <property type="project" value="UniProtKB-SubCell"/>
</dbReference>
<evidence type="ECO:0000256" key="10">
    <source>
        <dbReference type="ARBA" id="ARBA00022692"/>
    </source>
</evidence>
<keyword evidence="15" id="KW-0067">ATP-binding</keyword>
<dbReference type="Proteomes" id="UP000515211">
    <property type="component" value="Chromosome 4"/>
</dbReference>
<keyword evidence="9" id="KW-0808">Transferase</keyword>
<protein>
    <recommendedName>
        <fullName evidence="4">non-specific serine/threonine protein kinase</fullName>
        <ecNumber evidence="4">2.7.11.1</ecNumber>
    </recommendedName>
</protein>
<reference evidence="25" key="2">
    <citation type="submission" date="2025-08" db="UniProtKB">
        <authorList>
            <consortium name="RefSeq"/>
        </authorList>
    </citation>
    <scope>IDENTIFICATION</scope>
    <source>
        <tissue evidence="25">Whole plant</tissue>
    </source>
</reference>
<sequence length="1642" mass="186689">MAMEENNVVVIQDASKELHTRVFSWAIDSGLALKAADKVTLVSIMHQIHTPMGYYCSVHGLNRRIVAEVASRKMEEYLQNDELAQIAKLYESNEVAFKIQLVTGSPLKELALKAAINLKATWLILDRQLKKDAEFFQQKLSCGISRLKRNNRIVHLRAPTDIPTEIQCSSHETFDQSLPEPAFEDLFLTVDDFNKSNAVKATNTLLVTNRGEREINNDEETGEIEREKQREDDEQIKSMLHEEEMDTTVVTNNDEITAHDIAQQPSRDKEQTQNLLHVEAWSLRHPSNIYEMKEIDQPSDKESASEELLCSICKIRRPNIEWKKEFTYEELQIATDGFSLKNCLSEGGYLSTFKGQLEGELKIVVKQHELRSSQEREKIQSEVRSTLKVRHKNVVMLLGLTTEASFLLTVSEYACNGSLDMYLSKESSRSLTWRERKKVAIGLARGLKYLHENSIIHGNVKPSNILLTHEFSPLIGDFGFGKKIDFKKFNKDKSVNSDYIAPEHQERGKLSTKADVYSFGVVLLELITGRRVKGHSADKGLVGWAKPLLKGKQYTQLVDPTLSKSYEEEKLQWLVQVTDQCLKKSPKDRMSMNMVVSALQDLEDSEQHCIIDELTPGATENNQPSQKPEQTESRSYIEKGRLKLIVENNNFYKTSQENSDHLNQVEEQMQSKSVAEERSHQKMINYEHMMDQTVVDQLNQYDKQVNSNLYGQTIADQPRNDQEQQWCSSEIQIGSNSNSHGTAINQSYQTKVDRPNQNKIQSQSCSSENLFAGYQSEAILENLKSSKCSICKSKRPNISWQRDFTYDELLEATEGFSIKNSLSESKEGPTFNGLLESKIKIVVKKYQITKPQEEKIFKSEADLLSKARHKNVVMLLGICAAKNQLMIVYEQACNGSLDKYLSRGNFQSLTWRERIKVVVGTARGLKHLHANNIVHGSIKSSNILLTHDFEPLIGDFGFPKVRLETKKSYKGKEASNSGYAAPEYTDSGKVSTKADVYSFGVVLLELISGRSAADKLPGGKSLVGWARPLLGGKKHPQLVDPNISNFYEEEELKWLVQVTEQCLRKNPKDRSSMNMVVSALQDLAGAVTDTDECCFTEYSSSDMPYLAYGQIKADSMIQTQEQIQIKPWVEERDLKLEIKTHEVIGQSKVEHPRKDAQKMQSNPHGDEIPRMVVYPNDKTQEEEDIIRSFDVGMMCKIEVDRQQKVKQMQDLSIENQGETILESSETSLCSICKSRSINNTWKKDFIYEELEAATDGFSTKNSLCEGGCGPAFRGQLDELKIVVKQYHMTENVLSEVELLRNARHENLIRIFGSCIQESQLLIVYEHACNGSLDQHLSRTSGRSLTWTERMKVAKGVAKGLKYLHDNNIIHGRIKPSNILLDHEFNPLLAESVFGKGRCELKYNCKDEKRVNCGYIAPEYQETGNLTDKTDVYSFGVILLELITGCMITEAASEQKCLVEWAIPFLRGRKYVLLLDSNISSQFDEQELDLLVQVIEKCLRKNPEERFTMNMVVSVLQHDAVVSSESCVAKESSLSEKSCFFLCNASDATSSKAKKELPPEERLYNEVVEEREDNITCNGSDGKTKTREENKMMKIQKKESLGTKLHECNEWCLFYGGARHFYLQGAKEYTVCQEFFIFSNQLI</sequence>
<dbReference type="PANTHER" id="PTHR27001:SF721">
    <property type="entry name" value="DUAL-SPECIFICITY KINASE DOMAIN PROTEIN"/>
    <property type="match status" value="1"/>
</dbReference>
<dbReference type="GO" id="GO:0005524">
    <property type="term" value="F:ATP binding"/>
    <property type="evidence" value="ECO:0007669"/>
    <property type="project" value="UniProtKB-KW"/>
</dbReference>
<keyword evidence="14" id="KW-0418">Kinase</keyword>
<dbReference type="GeneID" id="107482356"/>
<dbReference type="Gene3D" id="1.10.510.10">
    <property type="entry name" value="Transferase(Phosphotransferase) domain 1"/>
    <property type="match status" value="3"/>
</dbReference>
<dbReference type="InterPro" id="IPR011009">
    <property type="entry name" value="Kinase-like_dom_sf"/>
</dbReference>
<evidence type="ECO:0000256" key="20">
    <source>
        <dbReference type="ARBA" id="ARBA00047899"/>
    </source>
</evidence>
<dbReference type="RefSeq" id="XP_020995320.2">
    <property type="nucleotide sequence ID" value="XM_021139661.2"/>
</dbReference>
<feature type="region of interest" description="Disordered" evidence="22">
    <location>
        <begin position="614"/>
        <end position="635"/>
    </location>
</feature>
<keyword evidence="10" id="KW-0812">Transmembrane</keyword>
<dbReference type="PANTHER" id="PTHR27001">
    <property type="entry name" value="OS01G0253100 PROTEIN"/>
    <property type="match status" value="1"/>
</dbReference>
<comment type="catalytic activity">
    <reaction evidence="21">
        <text>L-seryl-[protein] + ATP = O-phospho-L-seryl-[protein] + ADP + H(+)</text>
        <dbReference type="Rhea" id="RHEA:17989"/>
        <dbReference type="Rhea" id="RHEA-COMP:9863"/>
        <dbReference type="Rhea" id="RHEA-COMP:11604"/>
        <dbReference type="ChEBI" id="CHEBI:15378"/>
        <dbReference type="ChEBI" id="CHEBI:29999"/>
        <dbReference type="ChEBI" id="CHEBI:30616"/>
        <dbReference type="ChEBI" id="CHEBI:83421"/>
        <dbReference type="ChEBI" id="CHEBI:456216"/>
        <dbReference type="EC" id="2.7.11.1"/>
    </reaction>
</comment>
<feature type="domain" description="Protein kinase" evidence="23">
    <location>
        <begin position="816"/>
        <end position="1084"/>
    </location>
</feature>
<evidence type="ECO:0000256" key="6">
    <source>
        <dbReference type="ARBA" id="ARBA00022527"/>
    </source>
</evidence>
<evidence type="ECO:0000256" key="16">
    <source>
        <dbReference type="ARBA" id="ARBA00022989"/>
    </source>
</evidence>
<evidence type="ECO:0000256" key="15">
    <source>
        <dbReference type="ARBA" id="ARBA00022840"/>
    </source>
</evidence>
<dbReference type="GO" id="GO:0004674">
    <property type="term" value="F:protein serine/threonine kinase activity"/>
    <property type="evidence" value="ECO:0007669"/>
    <property type="project" value="UniProtKB-KW"/>
</dbReference>
<evidence type="ECO:0000256" key="13">
    <source>
        <dbReference type="ARBA" id="ARBA00022741"/>
    </source>
</evidence>
<keyword evidence="16" id="KW-1133">Transmembrane helix</keyword>
<keyword evidence="13" id="KW-0547">Nucleotide-binding</keyword>
<evidence type="ECO:0000256" key="8">
    <source>
        <dbReference type="ARBA" id="ARBA00022614"/>
    </source>
</evidence>
<proteinExistence type="inferred from homology"/>
<dbReference type="GO" id="GO:0002229">
    <property type="term" value="P:defense response to oomycetes"/>
    <property type="evidence" value="ECO:0007669"/>
    <property type="project" value="UniProtKB-ARBA"/>
</dbReference>
<evidence type="ECO:0000256" key="14">
    <source>
        <dbReference type="ARBA" id="ARBA00022777"/>
    </source>
</evidence>
<evidence type="ECO:0000256" key="11">
    <source>
        <dbReference type="ARBA" id="ARBA00022729"/>
    </source>
</evidence>
<organism evidence="24 25">
    <name type="scientific">Arachis duranensis</name>
    <name type="common">Wild peanut</name>
    <dbReference type="NCBI Taxonomy" id="130453"/>
    <lineage>
        <taxon>Eukaryota</taxon>
        <taxon>Viridiplantae</taxon>
        <taxon>Streptophyta</taxon>
        <taxon>Embryophyta</taxon>
        <taxon>Tracheophyta</taxon>
        <taxon>Spermatophyta</taxon>
        <taxon>Magnoliopsida</taxon>
        <taxon>eudicotyledons</taxon>
        <taxon>Gunneridae</taxon>
        <taxon>Pentapetalae</taxon>
        <taxon>rosids</taxon>
        <taxon>fabids</taxon>
        <taxon>Fabales</taxon>
        <taxon>Fabaceae</taxon>
        <taxon>Papilionoideae</taxon>
        <taxon>50 kb inversion clade</taxon>
        <taxon>dalbergioids sensu lato</taxon>
        <taxon>Dalbergieae</taxon>
        <taxon>Pterocarpus clade</taxon>
        <taxon>Arachis</taxon>
    </lineage>
</organism>
<keyword evidence="8" id="KW-0433">Leucine-rich repeat</keyword>
<dbReference type="SUPFAM" id="SSF56112">
    <property type="entry name" value="Protein kinase-like (PK-like)"/>
    <property type="match status" value="3"/>
</dbReference>
<keyword evidence="18" id="KW-0675">Receptor</keyword>
<dbReference type="PROSITE" id="PS50011">
    <property type="entry name" value="PROTEIN_KINASE_DOM"/>
    <property type="match status" value="3"/>
</dbReference>
<feature type="compositionally biased region" description="Polar residues" evidence="22">
    <location>
        <begin position="618"/>
        <end position="628"/>
    </location>
</feature>
<dbReference type="EC" id="2.7.11.1" evidence="4"/>
<keyword evidence="7" id="KW-0597">Phosphoprotein</keyword>
<evidence type="ECO:0000256" key="3">
    <source>
        <dbReference type="ARBA" id="ARBA00010217"/>
    </source>
</evidence>
<accession>A0A6P5NEN3</accession>
<evidence type="ECO:0000256" key="7">
    <source>
        <dbReference type="ARBA" id="ARBA00022553"/>
    </source>
</evidence>